<organism evidence="7 8">
    <name type="scientific">Haloarcula nitratireducens</name>
    <dbReference type="NCBI Taxonomy" id="2487749"/>
    <lineage>
        <taxon>Archaea</taxon>
        <taxon>Methanobacteriati</taxon>
        <taxon>Methanobacteriota</taxon>
        <taxon>Stenosarchaea group</taxon>
        <taxon>Halobacteria</taxon>
        <taxon>Halobacteriales</taxon>
        <taxon>Haloarculaceae</taxon>
        <taxon>Haloarcula</taxon>
    </lineage>
</organism>
<dbReference type="InterPro" id="IPR000326">
    <property type="entry name" value="PAP2/HPO"/>
</dbReference>
<feature type="transmembrane region" description="Helical" evidence="5">
    <location>
        <begin position="242"/>
        <end position="261"/>
    </location>
</feature>
<name>A0AAW4PIS8_9EURY</name>
<evidence type="ECO:0000256" key="3">
    <source>
        <dbReference type="ARBA" id="ARBA00022989"/>
    </source>
</evidence>
<evidence type="ECO:0000256" key="2">
    <source>
        <dbReference type="ARBA" id="ARBA00022692"/>
    </source>
</evidence>
<dbReference type="SMART" id="SM00014">
    <property type="entry name" value="acidPPc"/>
    <property type="match status" value="1"/>
</dbReference>
<evidence type="ECO:0000259" key="6">
    <source>
        <dbReference type="SMART" id="SM00014"/>
    </source>
</evidence>
<dbReference type="Pfam" id="PF14378">
    <property type="entry name" value="PAP2_3"/>
    <property type="match status" value="1"/>
</dbReference>
<comment type="subcellular location">
    <subcellularLocation>
        <location evidence="1">Membrane</location>
        <topology evidence="1">Multi-pass membrane protein</topology>
    </subcellularLocation>
</comment>
<dbReference type="RefSeq" id="WP_220581769.1">
    <property type="nucleotide sequence ID" value="NZ_RKLT01000015.1"/>
</dbReference>
<dbReference type="PANTHER" id="PTHR31310">
    <property type="match status" value="1"/>
</dbReference>
<dbReference type="SUPFAM" id="SSF48317">
    <property type="entry name" value="Acid phosphatase/Vanadium-dependent haloperoxidase"/>
    <property type="match status" value="1"/>
</dbReference>
<dbReference type="Gene3D" id="1.20.144.10">
    <property type="entry name" value="Phosphatidic acid phosphatase type 2/haloperoxidase"/>
    <property type="match status" value="1"/>
</dbReference>
<dbReference type="InterPro" id="IPR052185">
    <property type="entry name" value="IPC_Synthase-Related"/>
</dbReference>
<evidence type="ECO:0000256" key="5">
    <source>
        <dbReference type="SAM" id="Phobius"/>
    </source>
</evidence>
<evidence type="ECO:0000256" key="4">
    <source>
        <dbReference type="ARBA" id="ARBA00023136"/>
    </source>
</evidence>
<reference evidence="7 8" key="1">
    <citation type="submission" date="2021-06" db="EMBL/GenBank/DDBJ databases">
        <title>Halomicroarcula sp. a new haloarchaeum isolated from saline soil.</title>
        <authorList>
            <person name="Duran-Viseras A."/>
            <person name="Sanchez-Porro C."/>
            <person name="Ventosa A."/>
        </authorList>
    </citation>
    <scope>NUCLEOTIDE SEQUENCE [LARGE SCALE GENOMIC DNA]</scope>
    <source>
        <strain evidence="7 8">F27</strain>
    </source>
</reference>
<feature type="domain" description="Phosphatidic acid phosphatase type 2/haloperoxidase" evidence="6">
    <location>
        <begin position="131"/>
        <end position="257"/>
    </location>
</feature>
<keyword evidence="4 5" id="KW-0472">Membrane</keyword>
<evidence type="ECO:0000313" key="8">
    <source>
        <dbReference type="Proteomes" id="UP001430455"/>
    </source>
</evidence>
<feature type="transmembrane region" description="Helical" evidence="5">
    <location>
        <begin position="219"/>
        <end position="236"/>
    </location>
</feature>
<dbReference type="EMBL" id="RKLT01000015">
    <property type="protein sequence ID" value="MBX0297185.1"/>
    <property type="molecule type" value="Genomic_DNA"/>
</dbReference>
<evidence type="ECO:0000313" key="7">
    <source>
        <dbReference type="EMBL" id="MBX0297185.1"/>
    </source>
</evidence>
<dbReference type="Proteomes" id="UP001430455">
    <property type="component" value="Unassembled WGS sequence"/>
</dbReference>
<dbReference type="InterPro" id="IPR026841">
    <property type="entry name" value="Aur1/Ipt1"/>
</dbReference>
<evidence type="ECO:0000256" key="1">
    <source>
        <dbReference type="ARBA" id="ARBA00004141"/>
    </source>
</evidence>
<feature type="transmembrane region" description="Helical" evidence="5">
    <location>
        <begin position="137"/>
        <end position="156"/>
    </location>
</feature>
<sequence length="262" mass="28558">MSLLTVLAEVVVVVATALSVASVAVVGPENIRAAAADFPQRLRDAARPLAVLVGVLALNSVVRDVGVELSWLIGLNITDTIYAIEGSFVAALQSLMTPWSTPYFGYVYIYGYVFLLVFPILLGIFADDDSVLRRTALAYTVNYGGGILCYLLFVAYGPRNYMPELVEPLLFDTLPRFQLLTSRVNANTNVFPSLHTSLSVTVALLSVHTRERFPRWTPVAVFLATSVVLSTMILGIHWGTDVVAGVLLGAFAVWVATRSRFR</sequence>
<gene>
    <name evidence="7" type="ORF">EGH23_20115</name>
</gene>
<feature type="transmembrane region" description="Helical" evidence="5">
    <location>
        <begin position="103"/>
        <end position="125"/>
    </location>
</feature>
<accession>A0AAW4PIS8</accession>
<dbReference type="GO" id="GO:0016020">
    <property type="term" value="C:membrane"/>
    <property type="evidence" value="ECO:0007669"/>
    <property type="project" value="UniProtKB-SubCell"/>
</dbReference>
<proteinExistence type="predicted"/>
<protein>
    <submittedName>
        <fullName evidence="7">Phosphatase PAP2 family protein</fullName>
    </submittedName>
</protein>
<dbReference type="AlphaFoldDB" id="A0AAW4PIS8"/>
<keyword evidence="8" id="KW-1185">Reference proteome</keyword>
<comment type="caution">
    <text evidence="7">The sequence shown here is derived from an EMBL/GenBank/DDBJ whole genome shotgun (WGS) entry which is preliminary data.</text>
</comment>
<dbReference type="PANTHER" id="PTHR31310:SF7">
    <property type="entry name" value="PA-PHOSPHATASE RELATED-FAMILY PROTEIN DDB_G0268928"/>
    <property type="match status" value="1"/>
</dbReference>
<keyword evidence="2 5" id="KW-0812">Transmembrane</keyword>
<dbReference type="InterPro" id="IPR036938">
    <property type="entry name" value="PAP2/HPO_sf"/>
</dbReference>
<dbReference type="CDD" id="cd03386">
    <property type="entry name" value="PAP2_Aur1_like"/>
    <property type="match status" value="1"/>
</dbReference>
<keyword evidence="3 5" id="KW-1133">Transmembrane helix</keyword>